<gene>
    <name evidence="1" type="primary">Rnaseh2c</name>
    <name evidence="1" type="ORF">FJT64_009889</name>
</gene>
<dbReference type="PANTHER" id="PTHR47204:SF1">
    <property type="entry name" value="RIBONUCLEASE H2 SUBUNIT C"/>
    <property type="match status" value="1"/>
</dbReference>
<dbReference type="GO" id="GO:0006401">
    <property type="term" value="P:RNA catabolic process"/>
    <property type="evidence" value="ECO:0007669"/>
    <property type="project" value="InterPro"/>
</dbReference>
<dbReference type="Pfam" id="PF08615">
    <property type="entry name" value="RNase_H2_suC"/>
    <property type="match status" value="1"/>
</dbReference>
<protein>
    <submittedName>
        <fullName evidence="1">Ribonuclease H2 subunit C</fullName>
    </submittedName>
</protein>
<name>A0A6A4V751_AMPAM</name>
<organism evidence="1 2">
    <name type="scientific">Amphibalanus amphitrite</name>
    <name type="common">Striped barnacle</name>
    <name type="synonym">Balanus amphitrite</name>
    <dbReference type="NCBI Taxonomy" id="1232801"/>
    <lineage>
        <taxon>Eukaryota</taxon>
        <taxon>Metazoa</taxon>
        <taxon>Ecdysozoa</taxon>
        <taxon>Arthropoda</taxon>
        <taxon>Crustacea</taxon>
        <taxon>Multicrustacea</taxon>
        <taxon>Cirripedia</taxon>
        <taxon>Thoracica</taxon>
        <taxon>Thoracicalcarea</taxon>
        <taxon>Balanomorpha</taxon>
        <taxon>Balanoidea</taxon>
        <taxon>Balanidae</taxon>
        <taxon>Amphibalaninae</taxon>
        <taxon>Amphibalanus</taxon>
    </lineage>
</organism>
<dbReference type="Proteomes" id="UP000440578">
    <property type="component" value="Unassembled WGS sequence"/>
</dbReference>
<dbReference type="PANTHER" id="PTHR47204">
    <property type="entry name" value="OS02G0168900 PROTEIN"/>
    <property type="match status" value="1"/>
</dbReference>
<accession>A0A6A4V751</accession>
<dbReference type="CDD" id="cd09271">
    <property type="entry name" value="RNase_H2-C"/>
    <property type="match status" value="1"/>
</dbReference>
<evidence type="ECO:0000313" key="2">
    <source>
        <dbReference type="Proteomes" id="UP000440578"/>
    </source>
</evidence>
<comment type="caution">
    <text evidence="1">The sequence shown here is derived from an EMBL/GenBank/DDBJ whole genome shotgun (WGS) entry which is preliminary data.</text>
</comment>
<dbReference type="AlphaFoldDB" id="A0A6A4V751"/>
<keyword evidence="2" id="KW-1185">Reference proteome</keyword>
<reference evidence="1 2" key="1">
    <citation type="submission" date="2019-07" db="EMBL/GenBank/DDBJ databases">
        <title>Draft genome assembly of a fouling barnacle, Amphibalanus amphitrite (Darwin, 1854): The first reference genome for Thecostraca.</title>
        <authorList>
            <person name="Kim W."/>
        </authorList>
    </citation>
    <scope>NUCLEOTIDE SEQUENCE [LARGE SCALE GENOMIC DNA]</scope>
    <source>
        <strain evidence="1">SNU_AA5</strain>
        <tissue evidence="1">Soma without cirri and trophi</tissue>
    </source>
</reference>
<sequence length="142" mass="15583">MSTVVIPAEVRAKETAAGVTKLQHMPCRIEHRGTAKVEEFFTPLVREVSPGVLEGQFRGRPLDGSTVSLPSGYRAVVVREEPQSEGTRYVATEAFSGFTSWNWDRKSSASDPTARLLDWFDLADAVGDLGSMKLHSTKDAED</sequence>
<dbReference type="InterPro" id="IPR013924">
    <property type="entry name" value="RNase_H2_suC"/>
</dbReference>
<proteinExistence type="predicted"/>
<evidence type="ECO:0000313" key="1">
    <source>
        <dbReference type="EMBL" id="KAF0292077.1"/>
    </source>
</evidence>
<dbReference type="EMBL" id="VIIS01001840">
    <property type="protein sequence ID" value="KAF0292077.1"/>
    <property type="molecule type" value="Genomic_DNA"/>
</dbReference>
<dbReference type="Gene3D" id="2.40.128.680">
    <property type="match status" value="1"/>
</dbReference>
<dbReference type="GO" id="GO:0032299">
    <property type="term" value="C:ribonuclease H2 complex"/>
    <property type="evidence" value="ECO:0007669"/>
    <property type="project" value="InterPro"/>
</dbReference>